<evidence type="ECO:0000313" key="7">
    <source>
        <dbReference type="Proteomes" id="UP000261620"/>
    </source>
</evidence>
<dbReference type="GO" id="GO:0005544">
    <property type="term" value="F:calcium-dependent phospholipid binding"/>
    <property type="evidence" value="ECO:0007669"/>
    <property type="project" value="TreeGrafter"/>
</dbReference>
<dbReference type="GO" id="GO:0005829">
    <property type="term" value="C:cytosol"/>
    <property type="evidence" value="ECO:0007669"/>
    <property type="project" value="TreeGrafter"/>
</dbReference>
<sequence>ESNFVLECFQKAKQSLSNCHVSKQDRVPHIALLGSGGGERAAVSLVGSLYQMAEEGLLDTLFYIGGISGSTWAMSSLYGHPDWSTNVESVISELIGPGIKKEDARNWLSERAKDECFSVTDVWAVGIALIMKKLDQGCLSKDVDKDAYNPYPIYCAIERESHWFEMTPHEAGFTELGLFVETSLLGSKFEDGTLLEKKPEMDMIKLQVNREVSKFALYLADDSVPRFLQSKEEIYLIDAGLMMNVPYPPFLGEKRGINLIIAPEFSAGKMFETLTLARDYAAKVGKPFPKIDDKIIEKDRDFPKDCYVFEGKGKEPTIIYMPLFNRRNCKGLRLFFWPSSMDEFSTFQRAYNNKKINILLEMAKDNIKMNKKTLLEEIEKAANKAAKVSQRRS</sequence>
<evidence type="ECO:0000256" key="1">
    <source>
        <dbReference type="ARBA" id="ARBA00022801"/>
    </source>
</evidence>
<dbReference type="InterPro" id="IPR016035">
    <property type="entry name" value="Acyl_Trfase/lysoPLipase"/>
</dbReference>
<dbReference type="GO" id="GO:0047498">
    <property type="term" value="F:calcium-dependent phospholipase A2 activity"/>
    <property type="evidence" value="ECO:0007669"/>
    <property type="project" value="TreeGrafter"/>
</dbReference>
<reference evidence="6" key="2">
    <citation type="submission" date="2025-09" db="UniProtKB">
        <authorList>
            <consortium name="Ensembl"/>
        </authorList>
    </citation>
    <scope>IDENTIFICATION</scope>
</reference>
<organism evidence="6 7">
    <name type="scientific">Mola mola</name>
    <name type="common">Ocean sunfish</name>
    <name type="synonym">Tetraodon mola</name>
    <dbReference type="NCBI Taxonomy" id="94237"/>
    <lineage>
        <taxon>Eukaryota</taxon>
        <taxon>Metazoa</taxon>
        <taxon>Chordata</taxon>
        <taxon>Craniata</taxon>
        <taxon>Vertebrata</taxon>
        <taxon>Euteleostomi</taxon>
        <taxon>Actinopterygii</taxon>
        <taxon>Neopterygii</taxon>
        <taxon>Teleostei</taxon>
        <taxon>Neoteleostei</taxon>
        <taxon>Acanthomorphata</taxon>
        <taxon>Eupercaria</taxon>
        <taxon>Tetraodontiformes</taxon>
        <taxon>Molidae</taxon>
        <taxon>Mola</taxon>
    </lineage>
</organism>
<name>A0A3Q3VZ16_MOLML</name>
<reference evidence="6" key="1">
    <citation type="submission" date="2025-08" db="UniProtKB">
        <authorList>
            <consortium name="Ensembl"/>
        </authorList>
    </citation>
    <scope>IDENTIFICATION</scope>
</reference>
<dbReference type="GO" id="GO:0005635">
    <property type="term" value="C:nuclear envelope"/>
    <property type="evidence" value="ECO:0007669"/>
    <property type="project" value="TreeGrafter"/>
</dbReference>
<evidence type="ECO:0000256" key="4">
    <source>
        <dbReference type="SAM" id="Coils"/>
    </source>
</evidence>
<dbReference type="Ensembl" id="ENSMMOT00000008806.1">
    <property type="protein sequence ID" value="ENSMMOP00000008651.1"/>
    <property type="gene ID" value="ENSMMOG00000006685.1"/>
</dbReference>
<dbReference type="PROSITE" id="PS51210">
    <property type="entry name" value="PLA2C"/>
    <property type="match status" value="1"/>
</dbReference>
<dbReference type="Gene3D" id="3.40.1090.10">
    <property type="entry name" value="Cytosolic phospholipase A2 catalytic domain"/>
    <property type="match status" value="2"/>
</dbReference>
<keyword evidence="1 3" id="KW-0378">Hydrolase</keyword>
<evidence type="ECO:0000259" key="5">
    <source>
        <dbReference type="PROSITE" id="PS51210"/>
    </source>
</evidence>
<dbReference type="GO" id="GO:0046475">
    <property type="term" value="P:glycerophospholipid catabolic process"/>
    <property type="evidence" value="ECO:0007669"/>
    <property type="project" value="TreeGrafter"/>
</dbReference>
<keyword evidence="2 3" id="KW-0443">Lipid metabolism</keyword>
<dbReference type="SMART" id="SM00022">
    <property type="entry name" value="PLAc"/>
    <property type="match status" value="1"/>
</dbReference>
<dbReference type="InterPro" id="IPR002642">
    <property type="entry name" value="LysoPLipase_cat_dom"/>
</dbReference>
<dbReference type="AlphaFoldDB" id="A0A3Q3VZ16"/>
<accession>A0A3Q3VZ16</accession>
<keyword evidence="7" id="KW-1185">Reference proteome</keyword>
<dbReference type="GO" id="GO:0005654">
    <property type="term" value="C:nucleoplasm"/>
    <property type="evidence" value="ECO:0007669"/>
    <property type="project" value="TreeGrafter"/>
</dbReference>
<dbReference type="Proteomes" id="UP000261620">
    <property type="component" value="Unplaced"/>
</dbReference>
<proteinExistence type="predicted"/>
<dbReference type="PANTHER" id="PTHR10728:SF39">
    <property type="entry name" value="CYTOSOLIC PHOSPHOLIPASE A2 GAMMA"/>
    <property type="match status" value="1"/>
</dbReference>
<evidence type="ECO:0000313" key="6">
    <source>
        <dbReference type="Ensembl" id="ENSMMOP00000008651.1"/>
    </source>
</evidence>
<dbReference type="PANTHER" id="PTHR10728">
    <property type="entry name" value="CYTOSOLIC PHOSPHOLIPASE A2"/>
    <property type="match status" value="1"/>
</dbReference>
<dbReference type="SUPFAM" id="SSF52151">
    <property type="entry name" value="FabD/lysophospholipase-like"/>
    <property type="match status" value="1"/>
</dbReference>
<feature type="domain" description="PLA2c" evidence="5">
    <location>
        <begin position="1"/>
        <end position="393"/>
    </location>
</feature>
<dbReference type="GO" id="GO:0005509">
    <property type="term" value="F:calcium ion binding"/>
    <property type="evidence" value="ECO:0007669"/>
    <property type="project" value="TreeGrafter"/>
</dbReference>
<protein>
    <recommendedName>
        <fullName evidence="5">PLA2c domain-containing protein</fullName>
    </recommendedName>
</protein>
<keyword evidence="4" id="KW-0175">Coiled coil</keyword>
<evidence type="ECO:0000256" key="3">
    <source>
        <dbReference type="PROSITE-ProRule" id="PRU00555"/>
    </source>
</evidence>
<feature type="coiled-coil region" evidence="4">
    <location>
        <begin position="364"/>
        <end position="391"/>
    </location>
</feature>
<evidence type="ECO:0000256" key="2">
    <source>
        <dbReference type="ARBA" id="ARBA00023098"/>
    </source>
</evidence>
<dbReference type="Pfam" id="PF01735">
    <property type="entry name" value="PLA2_B"/>
    <property type="match status" value="1"/>
</dbReference>
<keyword evidence="3" id="KW-0442">Lipid degradation</keyword>